<dbReference type="PANTHER" id="PTHR31225">
    <property type="entry name" value="OS04G0344100 PROTEIN-RELATED"/>
    <property type="match status" value="1"/>
</dbReference>
<evidence type="ECO:0000256" key="1">
    <source>
        <dbReference type="ARBA" id="ARBA00022842"/>
    </source>
</evidence>
<accession>A0A8D7B0G5</accession>
<sequence>MENMISQPHVPGDEVVIRKSASYHPTVWGDYFILKAQSSPGTQACIYTYISLRMQECDARMQERAAELTEQVRSMFKDTTDILQTMDLVDSIQLLGLSYHFQKEISEALKRVHDADLNCHGLYETALRFRLLRQEGYHVTPGNMLLRFLGVDVFVCFLYNFVFALCLIQA</sequence>
<keyword evidence="3" id="KW-0812">Transmembrane</keyword>
<dbReference type="InterPro" id="IPR050148">
    <property type="entry name" value="Terpene_synthase-like"/>
</dbReference>
<evidence type="ECO:0000256" key="3">
    <source>
        <dbReference type="SAM" id="Phobius"/>
    </source>
</evidence>
<keyword evidence="1" id="KW-0460">Magnesium</keyword>
<dbReference type="EMBL" id="HG996473">
    <property type="protein sequence ID" value="CAG1857266.1"/>
    <property type="molecule type" value="Genomic_DNA"/>
</dbReference>
<organism evidence="5">
    <name type="scientific">Musa acuminata subsp. malaccensis</name>
    <name type="common">Wild banana</name>
    <name type="synonym">Musa malaccensis</name>
    <dbReference type="NCBI Taxonomy" id="214687"/>
    <lineage>
        <taxon>Eukaryota</taxon>
        <taxon>Viridiplantae</taxon>
        <taxon>Streptophyta</taxon>
        <taxon>Embryophyta</taxon>
        <taxon>Tracheophyta</taxon>
        <taxon>Spermatophyta</taxon>
        <taxon>Magnoliopsida</taxon>
        <taxon>Liliopsida</taxon>
        <taxon>Zingiberales</taxon>
        <taxon>Musaceae</taxon>
        <taxon>Musa</taxon>
    </lineage>
</organism>
<dbReference type="InterPro" id="IPR001906">
    <property type="entry name" value="Terpene_synth_N"/>
</dbReference>
<keyword evidence="3" id="KW-0472">Membrane</keyword>
<reference evidence="5" key="1">
    <citation type="submission" date="2021-03" db="EMBL/GenBank/DDBJ databases">
        <authorList>
            <consortium name="Genoscope - CEA"/>
            <person name="William W."/>
        </authorList>
    </citation>
    <scope>NUCLEOTIDE SEQUENCE</scope>
    <source>
        <strain evidence="5">Doubled-haploid Pahang</strain>
    </source>
</reference>
<dbReference type="GO" id="GO:0010333">
    <property type="term" value="F:terpene synthase activity"/>
    <property type="evidence" value="ECO:0007669"/>
    <property type="project" value="InterPro"/>
</dbReference>
<feature type="domain" description="Terpene synthase N-terminal" evidence="4">
    <location>
        <begin position="28"/>
        <end position="142"/>
    </location>
</feature>
<dbReference type="PANTHER" id="PTHR31225:SF93">
    <property type="entry name" value="ALPHA-HUMULENE_(-)-(E)-BETA-CARYOPHYLLENE SYNTHASE"/>
    <property type="match status" value="1"/>
</dbReference>
<evidence type="ECO:0000259" key="4">
    <source>
        <dbReference type="Pfam" id="PF01397"/>
    </source>
</evidence>
<dbReference type="InterPro" id="IPR036965">
    <property type="entry name" value="Terpene_synth_N_sf"/>
</dbReference>
<proteinExistence type="predicted"/>
<protein>
    <submittedName>
        <fullName evidence="5">(wild Malaysian banana) hypothetical protein</fullName>
    </submittedName>
</protein>
<dbReference type="InterPro" id="IPR008930">
    <property type="entry name" value="Terpenoid_cyclase/PrenylTrfase"/>
</dbReference>
<dbReference type="GO" id="GO:0016114">
    <property type="term" value="P:terpenoid biosynthetic process"/>
    <property type="evidence" value="ECO:0007669"/>
    <property type="project" value="InterPro"/>
</dbReference>
<keyword evidence="2" id="KW-0456">Lyase</keyword>
<evidence type="ECO:0000313" key="5">
    <source>
        <dbReference type="EMBL" id="CAG1857266.1"/>
    </source>
</evidence>
<dbReference type="SUPFAM" id="SSF48239">
    <property type="entry name" value="Terpenoid cyclases/Protein prenyltransferases"/>
    <property type="match status" value="1"/>
</dbReference>
<dbReference type="AlphaFoldDB" id="A0A8D7B0G5"/>
<keyword evidence="3" id="KW-1133">Transmembrane helix</keyword>
<dbReference type="Pfam" id="PF01397">
    <property type="entry name" value="Terpene_synth"/>
    <property type="match status" value="1"/>
</dbReference>
<feature type="transmembrane region" description="Helical" evidence="3">
    <location>
        <begin position="144"/>
        <end position="168"/>
    </location>
</feature>
<dbReference type="Gene3D" id="1.50.10.130">
    <property type="entry name" value="Terpene synthase, N-terminal domain"/>
    <property type="match status" value="1"/>
</dbReference>
<evidence type="ECO:0000256" key="2">
    <source>
        <dbReference type="ARBA" id="ARBA00023239"/>
    </source>
</evidence>
<gene>
    <name evidence="5" type="ORF">GSMUA_33720.1</name>
</gene>
<name>A0A8D7B0G5_MUSAM</name>